<sequence length="76" mass="8595">LHFFTAFAAYSTYSTHRPSVPGFRPPRLTENSRESPPDHQHPLPKNRVDRNPVSCPKTESSQGPAAHFVEPIEEQD</sequence>
<dbReference type="AlphaFoldDB" id="A0A915KQQ3"/>
<organism evidence="2 3">
    <name type="scientific">Romanomermis culicivorax</name>
    <name type="common">Nematode worm</name>
    <dbReference type="NCBI Taxonomy" id="13658"/>
    <lineage>
        <taxon>Eukaryota</taxon>
        <taxon>Metazoa</taxon>
        <taxon>Ecdysozoa</taxon>
        <taxon>Nematoda</taxon>
        <taxon>Enoplea</taxon>
        <taxon>Dorylaimia</taxon>
        <taxon>Mermithida</taxon>
        <taxon>Mermithoidea</taxon>
        <taxon>Mermithidae</taxon>
        <taxon>Romanomermis</taxon>
    </lineage>
</organism>
<name>A0A915KQQ3_ROMCU</name>
<reference evidence="3" key="1">
    <citation type="submission" date="2022-11" db="UniProtKB">
        <authorList>
            <consortium name="WormBaseParasite"/>
        </authorList>
    </citation>
    <scope>IDENTIFICATION</scope>
</reference>
<keyword evidence="2" id="KW-1185">Reference proteome</keyword>
<evidence type="ECO:0000313" key="3">
    <source>
        <dbReference type="WBParaSite" id="nRc.2.0.1.t40028-RA"/>
    </source>
</evidence>
<evidence type="ECO:0000256" key="1">
    <source>
        <dbReference type="SAM" id="MobiDB-lite"/>
    </source>
</evidence>
<accession>A0A915KQQ3</accession>
<protein>
    <submittedName>
        <fullName evidence="3">Uncharacterized protein</fullName>
    </submittedName>
</protein>
<feature type="region of interest" description="Disordered" evidence="1">
    <location>
        <begin position="15"/>
        <end position="76"/>
    </location>
</feature>
<evidence type="ECO:0000313" key="2">
    <source>
        <dbReference type="Proteomes" id="UP000887565"/>
    </source>
</evidence>
<dbReference type="Proteomes" id="UP000887565">
    <property type="component" value="Unplaced"/>
</dbReference>
<proteinExistence type="predicted"/>
<feature type="compositionally biased region" description="Basic and acidic residues" evidence="1">
    <location>
        <begin position="30"/>
        <end position="50"/>
    </location>
</feature>
<dbReference type="WBParaSite" id="nRc.2.0.1.t40028-RA">
    <property type="protein sequence ID" value="nRc.2.0.1.t40028-RA"/>
    <property type="gene ID" value="nRc.2.0.1.g40028"/>
</dbReference>